<evidence type="ECO:0000256" key="6">
    <source>
        <dbReference type="ARBA" id="ARBA00022692"/>
    </source>
</evidence>
<feature type="domain" description="HAMP" evidence="14">
    <location>
        <begin position="212"/>
        <end position="264"/>
    </location>
</feature>
<evidence type="ECO:0000256" key="10">
    <source>
        <dbReference type="SAM" id="Coils"/>
    </source>
</evidence>
<dbReference type="SMART" id="SM00387">
    <property type="entry name" value="HATPase_c"/>
    <property type="match status" value="1"/>
</dbReference>
<protein>
    <recommendedName>
        <fullName evidence="3">histidine kinase</fullName>
        <ecNumber evidence="3">2.7.13.3</ecNumber>
    </recommendedName>
</protein>
<evidence type="ECO:0000313" key="15">
    <source>
        <dbReference type="EMBL" id="GIJ26326.1"/>
    </source>
</evidence>
<feature type="transmembrane region" description="Helical" evidence="12">
    <location>
        <begin position="187"/>
        <end position="208"/>
    </location>
</feature>
<dbReference type="Pfam" id="PF00512">
    <property type="entry name" value="HisKA"/>
    <property type="match status" value="1"/>
</dbReference>
<dbReference type="PROSITE" id="PS50885">
    <property type="entry name" value="HAMP"/>
    <property type="match status" value="1"/>
</dbReference>
<comment type="caution">
    <text evidence="15">The sequence shown here is derived from an EMBL/GenBank/DDBJ whole genome shotgun (WGS) entry which is preliminary data.</text>
</comment>
<keyword evidence="16" id="KW-1185">Reference proteome</keyword>
<feature type="domain" description="Histidine kinase" evidence="13">
    <location>
        <begin position="300"/>
        <end position="514"/>
    </location>
</feature>
<dbReference type="PRINTS" id="PR00344">
    <property type="entry name" value="BCTRLSENSOR"/>
</dbReference>
<dbReference type="InterPro" id="IPR003661">
    <property type="entry name" value="HisK_dim/P_dom"/>
</dbReference>
<accession>A0ABQ4J831</accession>
<gene>
    <name evidence="15" type="ORF">Vqi01_14880</name>
</gene>
<dbReference type="Proteomes" id="UP000653076">
    <property type="component" value="Unassembled WGS sequence"/>
</dbReference>
<dbReference type="Gene3D" id="1.10.287.130">
    <property type="match status" value="1"/>
</dbReference>
<dbReference type="InterPro" id="IPR004358">
    <property type="entry name" value="Sig_transdc_His_kin-like_C"/>
</dbReference>
<feature type="coiled-coil region" evidence="10">
    <location>
        <begin position="252"/>
        <end position="297"/>
    </location>
</feature>
<dbReference type="Gene3D" id="3.30.565.10">
    <property type="entry name" value="Histidine kinase-like ATPase, C-terminal domain"/>
    <property type="match status" value="1"/>
</dbReference>
<evidence type="ECO:0000256" key="3">
    <source>
        <dbReference type="ARBA" id="ARBA00012438"/>
    </source>
</evidence>
<evidence type="ECO:0000256" key="9">
    <source>
        <dbReference type="ARBA" id="ARBA00023012"/>
    </source>
</evidence>
<dbReference type="PANTHER" id="PTHR43304">
    <property type="entry name" value="PHYTOCHROME-LIKE PROTEIN CPH1"/>
    <property type="match status" value="1"/>
</dbReference>
<evidence type="ECO:0000256" key="5">
    <source>
        <dbReference type="ARBA" id="ARBA00022679"/>
    </source>
</evidence>
<dbReference type="InterPro" id="IPR036097">
    <property type="entry name" value="HisK_dim/P_sf"/>
</dbReference>
<evidence type="ECO:0000256" key="1">
    <source>
        <dbReference type="ARBA" id="ARBA00000085"/>
    </source>
</evidence>
<name>A0ABQ4J831_9ACTN</name>
<evidence type="ECO:0000256" key="7">
    <source>
        <dbReference type="ARBA" id="ARBA00022777"/>
    </source>
</evidence>
<reference evidence="15 16" key="1">
    <citation type="submission" date="2021-01" db="EMBL/GenBank/DDBJ databases">
        <title>Whole genome shotgun sequence of Verrucosispora qiuiae NBRC 106684.</title>
        <authorList>
            <person name="Komaki H."/>
            <person name="Tamura T."/>
        </authorList>
    </citation>
    <scope>NUCLEOTIDE SEQUENCE [LARGE SCALE GENOMIC DNA]</scope>
    <source>
        <strain evidence="15 16">NBRC 106684</strain>
    </source>
</reference>
<evidence type="ECO:0000259" key="13">
    <source>
        <dbReference type="PROSITE" id="PS50109"/>
    </source>
</evidence>
<keyword evidence="5" id="KW-0808">Transferase</keyword>
<dbReference type="InterPro" id="IPR052162">
    <property type="entry name" value="Sensor_kinase/Photoreceptor"/>
</dbReference>
<keyword evidence="6 12" id="KW-0812">Transmembrane</keyword>
<dbReference type="InterPro" id="IPR036890">
    <property type="entry name" value="HATPase_C_sf"/>
</dbReference>
<dbReference type="Gene3D" id="6.10.340.10">
    <property type="match status" value="1"/>
</dbReference>
<dbReference type="CDD" id="cd06225">
    <property type="entry name" value="HAMP"/>
    <property type="match status" value="1"/>
</dbReference>
<dbReference type="InterPro" id="IPR003594">
    <property type="entry name" value="HATPase_dom"/>
</dbReference>
<evidence type="ECO:0000256" key="11">
    <source>
        <dbReference type="SAM" id="MobiDB-lite"/>
    </source>
</evidence>
<organism evidence="15 16">
    <name type="scientific">Micromonospora qiuiae</name>
    <dbReference type="NCBI Taxonomy" id="502268"/>
    <lineage>
        <taxon>Bacteria</taxon>
        <taxon>Bacillati</taxon>
        <taxon>Actinomycetota</taxon>
        <taxon>Actinomycetes</taxon>
        <taxon>Micromonosporales</taxon>
        <taxon>Micromonosporaceae</taxon>
        <taxon>Micromonospora</taxon>
    </lineage>
</organism>
<keyword evidence="12" id="KW-0472">Membrane</keyword>
<dbReference type="EC" id="2.7.13.3" evidence="3"/>
<evidence type="ECO:0000256" key="8">
    <source>
        <dbReference type="ARBA" id="ARBA00022989"/>
    </source>
</evidence>
<dbReference type="InterPro" id="IPR003660">
    <property type="entry name" value="HAMP_dom"/>
</dbReference>
<keyword evidence="8 12" id="KW-1133">Transmembrane helix</keyword>
<feature type="compositionally biased region" description="Low complexity" evidence="11">
    <location>
        <begin position="518"/>
        <end position="534"/>
    </location>
</feature>
<dbReference type="InterPro" id="IPR005467">
    <property type="entry name" value="His_kinase_dom"/>
</dbReference>
<dbReference type="GO" id="GO:0016301">
    <property type="term" value="F:kinase activity"/>
    <property type="evidence" value="ECO:0007669"/>
    <property type="project" value="UniProtKB-KW"/>
</dbReference>
<dbReference type="SUPFAM" id="SSF158472">
    <property type="entry name" value="HAMP domain-like"/>
    <property type="match status" value="1"/>
</dbReference>
<dbReference type="SUPFAM" id="SSF55874">
    <property type="entry name" value="ATPase domain of HSP90 chaperone/DNA topoisomerase II/histidine kinase"/>
    <property type="match status" value="1"/>
</dbReference>
<keyword evidence="9" id="KW-0902">Two-component regulatory system</keyword>
<evidence type="ECO:0000256" key="12">
    <source>
        <dbReference type="SAM" id="Phobius"/>
    </source>
</evidence>
<evidence type="ECO:0000259" key="14">
    <source>
        <dbReference type="PROSITE" id="PS50885"/>
    </source>
</evidence>
<dbReference type="PANTHER" id="PTHR43304:SF1">
    <property type="entry name" value="PAC DOMAIN-CONTAINING PROTEIN"/>
    <property type="match status" value="1"/>
</dbReference>
<dbReference type="PROSITE" id="PS50109">
    <property type="entry name" value="HIS_KIN"/>
    <property type="match status" value="1"/>
</dbReference>
<dbReference type="InterPro" id="IPR007891">
    <property type="entry name" value="CHASE3"/>
</dbReference>
<comment type="subcellular location">
    <subcellularLocation>
        <location evidence="2">Cell membrane</location>
    </subcellularLocation>
</comment>
<dbReference type="RefSeq" id="WP_239098237.1">
    <property type="nucleotide sequence ID" value="NZ_BOPC01000017.1"/>
</dbReference>
<feature type="region of interest" description="Disordered" evidence="11">
    <location>
        <begin position="516"/>
        <end position="600"/>
    </location>
</feature>
<keyword evidence="7 15" id="KW-0418">Kinase</keyword>
<comment type="catalytic activity">
    <reaction evidence="1">
        <text>ATP + protein L-histidine = ADP + protein N-phospho-L-histidine.</text>
        <dbReference type="EC" id="2.7.13.3"/>
    </reaction>
</comment>
<evidence type="ECO:0000256" key="2">
    <source>
        <dbReference type="ARBA" id="ARBA00004236"/>
    </source>
</evidence>
<proteinExistence type="predicted"/>
<dbReference type="Pfam" id="PF00672">
    <property type="entry name" value="HAMP"/>
    <property type="match status" value="1"/>
</dbReference>
<keyword evidence="4" id="KW-0597">Phosphoprotein</keyword>
<evidence type="ECO:0000313" key="16">
    <source>
        <dbReference type="Proteomes" id="UP000653076"/>
    </source>
</evidence>
<dbReference type="Pfam" id="PF05227">
    <property type="entry name" value="CHASE3"/>
    <property type="match status" value="1"/>
</dbReference>
<evidence type="ECO:0000256" key="4">
    <source>
        <dbReference type="ARBA" id="ARBA00022553"/>
    </source>
</evidence>
<dbReference type="SUPFAM" id="SSF47384">
    <property type="entry name" value="Homodimeric domain of signal transducing histidine kinase"/>
    <property type="match status" value="1"/>
</dbReference>
<dbReference type="CDD" id="cd00082">
    <property type="entry name" value="HisKA"/>
    <property type="match status" value="1"/>
</dbReference>
<dbReference type="Pfam" id="PF02518">
    <property type="entry name" value="HATPase_c"/>
    <property type="match status" value="1"/>
</dbReference>
<dbReference type="CDD" id="cd19410">
    <property type="entry name" value="HK9-like_sensor"/>
    <property type="match status" value="1"/>
</dbReference>
<dbReference type="EMBL" id="BOPC01000017">
    <property type="protein sequence ID" value="GIJ26326.1"/>
    <property type="molecule type" value="Genomic_DNA"/>
</dbReference>
<dbReference type="SMART" id="SM00304">
    <property type="entry name" value="HAMP"/>
    <property type="match status" value="1"/>
</dbReference>
<sequence>MSPRTGRWTLRSRVLALLGIVGAMLLGLAVAEGVVATKSRGYTDVLLVQVGPLRVQGEELLSALLDQETGVRGYAVTADPEDLASYERGMAREEATAAQIRELAANYPAIQAELRRVERLADEWRRDVAQPVIETTDARGTTTGQALLTDESRGRFDELRTAVGALQDEILAAREATARDVERAGNLLVVLLMVAGLVVALAGIALLVSLDRMVLRPLTALAGQIRQVATGDYGHRIGGTGPPEFQRLGEDVDAMRQKIAADLAEVREARERIEWVNSQLQKQAEELTRSNRDLEQFAYVASHDLQEPLRKVASFCQLLQRRYAGRLDERADQYIAFAVDGAQRMQRLINDLLAFSRIGRITAGFTDVDLNQLMAEVAAQTEPARQYADAELTWDDLPVIRGEEPLLTNLLVNLVSNSVKFRRPDVPPRVHVSARLVDDEWEITCQDNGIGIEPEFADKIFVIFQRLHAKDAYPGTGIGLAIVKKIVEYHGGRVWVDTDVPEGTAIRFTLPALPTEVGGATTASGTDGPATGTDDGQELADRPEESLPGADGSGADEVSPAGEGTVSVLADRSTSSDKSTPADRPTPDSGGAGGTKEAVR</sequence>
<dbReference type="SMART" id="SM00388">
    <property type="entry name" value="HisKA"/>
    <property type="match status" value="1"/>
</dbReference>
<keyword evidence="10" id="KW-0175">Coiled coil</keyword>